<dbReference type="Pfam" id="PF10029">
    <property type="entry name" value="DUF2271"/>
    <property type="match status" value="1"/>
</dbReference>
<dbReference type="InterPro" id="IPR014469">
    <property type="entry name" value="DUF2271"/>
</dbReference>
<name>A0A2Z4GEY2_9BACT</name>
<protein>
    <submittedName>
        <fullName evidence="2">DUF2271 domain-containing protein</fullName>
    </submittedName>
</protein>
<feature type="chain" id="PRO_5016278111" evidence="1">
    <location>
        <begin position="27"/>
        <end position="163"/>
    </location>
</feature>
<dbReference type="OrthoDB" id="1430845at2"/>
<gene>
    <name evidence="2" type="ORF">DJ013_15785</name>
</gene>
<reference evidence="2 3" key="1">
    <citation type="submission" date="2018-05" db="EMBL/GenBank/DDBJ databases">
        <title>Complete genome sequence of Arcticibacterium luteifluviistationis SM1504T, a cytophagaceae bacterium isolated from Arctic surface seawater.</title>
        <authorList>
            <person name="Li Y."/>
            <person name="Qin Q.-L."/>
        </authorList>
    </citation>
    <scope>NUCLEOTIDE SEQUENCE [LARGE SCALE GENOMIC DNA]</scope>
    <source>
        <strain evidence="2 3">SM1504</strain>
    </source>
</reference>
<evidence type="ECO:0000256" key="1">
    <source>
        <dbReference type="SAM" id="SignalP"/>
    </source>
</evidence>
<feature type="signal peptide" evidence="1">
    <location>
        <begin position="1"/>
        <end position="26"/>
    </location>
</feature>
<evidence type="ECO:0000313" key="2">
    <source>
        <dbReference type="EMBL" id="AWV99548.1"/>
    </source>
</evidence>
<proteinExistence type="predicted"/>
<dbReference type="EMBL" id="CP029480">
    <property type="protein sequence ID" value="AWV99548.1"/>
    <property type="molecule type" value="Genomic_DNA"/>
</dbReference>
<sequence length="163" mass="18447">MRKQYSVFTVAFLALAFFVSSGFSSKAPSKYKCLVQLSNYTGEGAYVVVSLLNPKGEYQRTLHVFGKEERWYDDIPSWWVFFSKKKENLDGISGASITAGSRKVVSLTFDESEIDSGYKLRFESSVENQKYVEQDLQMDLKAANVGVSKNGTGYIRYVKLIKI</sequence>
<dbReference type="RefSeq" id="WP_111372916.1">
    <property type="nucleotide sequence ID" value="NZ_CP029480.1"/>
</dbReference>
<dbReference type="KEGG" id="als:DJ013_15785"/>
<organism evidence="2 3">
    <name type="scientific">Arcticibacterium luteifluviistationis</name>
    <dbReference type="NCBI Taxonomy" id="1784714"/>
    <lineage>
        <taxon>Bacteria</taxon>
        <taxon>Pseudomonadati</taxon>
        <taxon>Bacteroidota</taxon>
        <taxon>Cytophagia</taxon>
        <taxon>Cytophagales</taxon>
        <taxon>Leadbetterellaceae</taxon>
        <taxon>Arcticibacterium</taxon>
    </lineage>
</organism>
<evidence type="ECO:0000313" key="3">
    <source>
        <dbReference type="Proteomes" id="UP000249873"/>
    </source>
</evidence>
<accession>A0A2Z4GEY2</accession>
<dbReference type="AlphaFoldDB" id="A0A2Z4GEY2"/>
<dbReference type="Proteomes" id="UP000249873">
    <property type="component" value="Chromosome"/>
</dbReference>
<keyword evidence="3" id="KW-1185">Reference proteome</keyword>
<keyword evidence="1" id="KW-0732">Signal</keyword>